<comment type="caution">
    <text evidence="1">The sequence shown here is derived from an EMBL/GenBank/DDBJ whole genome shotgun (WGS) entry which is preliminary data.</text>
</comment>
<proteinExistence type="predicted"/>
<organism evidence="1 2">
    <name type="scientific">Fusarium equiseti</name>
    <name type="common">Fusarium scirpi</name>
    <dbReference type="NCBI Taxonomy" id="61235"/>
    <lineage>
        <taxon>Eukaryota</taxon>
        <taxon>Fungi</taxon>
        <taxon>Dikarya</taxon>
        <taxon>Ascomycota</taxon>
        <taxon>Pezizomycotina</taxon>
        <taxon>Sordariomycetes</taxon>
        <taxon>Hypocreomycetidae</taxon>
        <taxon>Hypocreales</taxon>
        <taxon>Nectriaceae</taxon>
        <taxon>Fusarium</taxon>
        <taxon>Fusarium incarnatum-equiseti species complex</taxon>
    </lineage>
</organism>
<evidence type="ECO:0000313" key="1">
    <source>
        <dbReference type="EMBL" id="CAG7554303.1"/>
    </source>
</evidence>
<gene>
    <name evidence="1" type="ORF">FEQUK3_LOCUS12</name>
</gene>
<dbReference type="GO" id="GO:0016757">
    <property type="term" value="F:glycosyltransferase activity"/>
    <property type="evidence" value="ECO:0007669"/>
    <property type="project" value="InterPro"/>
</dbReference>
<dbReference type="AlphaFoldDB" id="A0A8J2N8F7"/>
<evidence type="ECO:0000313" key="2">
    <source>
        <dbReference type="Proteomes" id="UP000693738"/>
    </source>
</evidence>
<protein>
    <recommendedName>
        <fullName evidence="3">Glycosyltransferase family 8 protein</fullName>
    </recommendedName>
</protein>
<reference evidence="1" key="1">
    <citation type="submission" date="2021-05" db="EMBL/GenBank/DDBJ databases">
        <authorList>
            <person name="Khan N."/>
        </authorList>
    </citation>
    <scope>NUCLEOTIDE SEQUENCE</scope>
</reference>
<accession>A0A8J2N8F7</accession>
<dbReference type="InterPro" id="IPR002495">
    <property type="entry name" value="Glyco_trans_8"/>
</dbReference>
<evidence type="ECO:0008006" key="3">
    <source>
        <dbReference type="Google" id="ProtNLM"/>
    </source>
</evidence>
<name>A0A8J2N8F7_FUSEQ</name>
<dbReference type="InterPro" id="IPR050587">
    <property type="entry name" value="GNT1/Glycosyltrans_8"/>
</dbReference>
<sequence>MIKATMPETYIDECKPQNPFPPALIEKAEEELDAFASLLKEHGVQVIRPPKNINWKDIGGYTGAMARDGLMSIENTLIEVDIVRRPKSSFANTLLDDDGTKSDKRVISNSRPAFDVADFMRFGKTIIGQLSHVTNQAGIDYVQEHLPPGYNIELLDVDDPHAMYIDATILPLRGGLLVYNPNKVTEASLKKHAVLKDWDLQPYPFTPEERDDPPLYMTSPWLCLNVLVLDGKKVIVEASDQRNNGANNHSLCTVWATLVTNTDYLKGVLTLNYRLRCVKSKYPLLVLYTNTLSQDGLDILERRGIETLEVEKIAPASSQEYLDDPRFLECWTKLVVFSLTEYSRIVMLDSDMLPLHNMDELMDLELDSPSMGDEGKRVFAACHACTCNPLRRPHYPRNWVPANCSLTSQHDKPEVAQTTGASISSGLGRLNSGLLVLNPSQNIFNQILSKMEDPSCREYKFPDQDLLADLFEGRWVALPYIYNALKTMRNPNVHGQIWRDDRVKNVHYILSPKPWDELDGDGSWTGNQEIHKWWFDAYRSMRAEEKALGL</sequence>
<dbReference type="EMBL" id="CAJSTJ010000003">
    <property type="protein sequence ID" value="CAG7554303.1"/>
    <property type="molecule type" value="Genomic_DNA"/>
</dbReference>
<dbReference type="Pfam" id="PF01501">
    <property type="entry name" value="Glyco_transf_8"/>
    <property type="match status" value="1"/>
</dbReference>
<dbReference type="PANTHER" id="PTHR11183">
    <property type="entry name" value="GLYCOGENIN SUBFAMILY MEMBER"/>
    <property type="match status" value="1"/>
</dbReference>
<dbReference type="Proteomes" id="UP000693738">
    <property type="component" value="Unassembled WGS sequence"/>
</dbReference>
<dbReference type="CDD" id="cd02537">
    <property type="entry name" value="GT8_Glycogenin"/>
    <property type="match status" value="1"/>
</dbReference>